<feature type="transmembrane region" description="Helical" evidence="1">
    <location>
        <begin position="359"/>
        <end position="379"/>
    </location>
</feature>
<keyword evidence="1" id="KW-1133">Transmembrane helix</keyword>
<feature type="transmembrane region" description="Helical" evidence="1">
    <location>
        <begin position="84"/>
        <end position="102"/>
    </location>
</feature>
<evidence type="ECO:0000313" key="3">
    <source>
        <dbReference type="Proteomes" id="UP000031397"/>
    </source>
</evidence>
<comment type="caution">
    <text evidence="2">The sequence shown here is derived from an EMBL/GenBank/DDBJ whole genome shotgun (WGS) entry which is preliminary data.</text>
</comment>
<dbReference type="PANTHER" id="PTHR38454">
    <property type="entry name" value="INTEGRAL MEMBRANE PROTEIN-RELATED"/>
    <property type="match status" value="1"/>
</dbReference>
<protein>
    <submittedName>
        <fullName evidence="2">Transmembrane protein Tmp5</fullName>
    </submittedName>
</protein>
<evidence type="ECO:0000313" key="2">
    <source>
        <dbReference type="EMBL" id="KID42129.1"/>
    </source>
</evidence>
<evidence type="ECO:0000256" key="1">
    <source>
        <dbReference type="SAM" id="Phobius"/>
    </source>
</evidence>
<dbReference type="AlphaFoldDB" id="A0A0C1M715"/>
<feature type="transmembrane region" description="Helical" evidence="1">
    <location>
        <begin position="109"/>
        <end position="130"/>
    </location>
</feature>
<dbReference type="Pfam" id="PF09586">
    <property type="entry name" value="YfhO"/>
    <property type="match status" value="1"/>
</dbReference>
<dbReference type="PATRIC" id="fig|1614.7.peg.522"/>
<keyword evidence="1 2" id="KW-0812">Transmembrane</keyword>
<feature type="transmembrane region" description="Helical" evidence="1">
    <location>
        <begin position="12"/>
        <end position="33"/>
    </location>
</feature>
<dbReference type="EMBL" id="JOJZ01000010">
    <property type="protein sequence ID" value="KID42129.1"/>
    <property type="molecule type" value="Genomic_DNA"/>
</dbReference>
<sequence length="878" mass="99973">MLNQKIKKILSKNLSLILGFLIPLVIMALYAVYRNMAPFGNNTILTVDLGQQYIDFFAYFRRAILQHPSSIFYSFSNGLGNEMIGTWAYYLMSPLNLILLFFSNDNLPIGILFLLLIKIGLSGFTFSVLIKKLKLTKSWLISSSFATAYALNGWMVANNLNIIWLDAMILLPLITLGLSQLLKNKHSALFIISYTAMLIINYYMAYMITIFIILLTIYYLAVNAKSIKEAATKLLRLLINGIISVGLAAFILFPVFYSLLNSKGQGFSSKLNFKFEYPILDIVTKLTPGSFNFDQMPNGLPNIFVSSMILVLFLLFFINRTFSKRLRFATFIMTIFLILSACFEPLNLFWHAFQFPIWYPYRFSFVICFWLIMVTLTSLKHIRSINLTQKGLWIIIIILIAMIGYTCLRIPKYNYLKWYTVTIEGLMILASLIVLITPFRKEKWFNAGIFSLVIFGIATNLFLSLDNISYLSNVEYRGYVTKLNQVTTNLHAKSSNQLFRINKDFSRTKNDPFNFGFNGASLFSSVMNPQMSNLIGNLGQPNGDGVIEYSSGTMVSDALLSMNYHIARPLTASVDVPGIREFPERYDQAAYKYQNNVAGFSLYKNQYALPMLFSASKQAITSQATSADPIQYQSELWSNLTGNQSVRRNLFSNRNFDNVRYNNVTKHNQLTGTTFNKVNLLKPASLELEFNPQTNDSYYLTLGTEMQNSKCDLFVNGNQLSLSPESNSIKVINIANQSKDKVVDVKIQFKKSSLWLQNFTLYQLNNSLFKQTDRQLQAGSIKVTSPNSRRVNAIIDTNNSKSVVASSIPYSKGWHAKVNGKNHPLTKWDNYFIAIKIGKGKQNIQLSYWPTFLNLGILVSVLTLLILLVQTRFKKLRK</sequence>
<gene>
    <name evidence="2" type="ORF">LfDm3_0534</name>
</gene>
<name>A0A0C1M715_9LACO</name>
<feature type="transmembrane region" description="Helical" evidence="1">
    <location>
        <begin position="848"/>
        <end position="869"/>
    </location>
</feature>
<feature type="transmembrane region" description="Helical" evidence="1">
    <location>
        <begin position="417"/>
        <end position="437"/>
    </location>
</feature>
<feature type="transmembrane region" description="Helical" evidence="1">
    <location>
        <begin position="444"/>
        <end position="463"/>
    </location>
</feature>
<dbReference type="PANTHER" id="PTHR38454:SF1">
    <property type="entry name" value="INTEGRAL MEMBRANE PROTEIN"/>
    <property type="match status" value="1"/>
</dbReference>
<feature type="transmembrane region" description="Helical" evidence="1">
    <location>
        <begin position="136"/>
        <end position="155"/>
    </location>
</feature>
<keyword evidence="1" id="KW-0472">Membrane</keyword>
<feature type="transmembrane region" description="Helical" evidence="1">
    <location>
        <begin position="234"/>
        <end position="257"/>
    </location>
</feature>
<organism evidence="2 3">
    <name type="scientific">Fructilactobacillus fructivorans</name>
    <dbReference type="NCBI Taxonomy" id="1614"/>
    <lineage>
        <taxon>Bacteria</taxon>
        <taxon>Bacillati</taxon>
        <taxon>Bacillota</taxon>
        <taxon>Bacilli</taxon>
        <taxon>Lactobacillales</taxon>
        <taxon>Lactobacillaceae</taxon>
        <taxon>Fructilactobacillus</taxon>
    </lineage>
</organism>
<reference evidence="2 3" key="1">
    <citation type="submission" date="2014-06" db="EMBL/GenBank/DDBJ databases">
        <title>Functional and comparative genomic analyses of the Drosophila gut microbiota identify candidate symbiosis factors.</title>
        <authorList>
            <person name="Newell P.D."/>
            <person name="Chaston J.M."/>
            <person name="Douglas A.E."/>
        </authorList>
    </citation>
    <scope>NUCLEOTIDE SEQUENCE [LARGE SCALE GENOMIC DNA]</scope>
    <source>
        <strain evidence="2 3">DmCS_002</strain>
    </source>
</reference>
<feature type="transmembrane region" description="Helical" evidence="1">
    <location>
        <begin position="391"/>
        <end position="411"/>
    </location>
</feature>
<dbReference type="RefSeq" id="WP_039143930.1">
    <property type="nucleotide sequence ID" value="NZ_JOJZ01000010.1"/>
</dbReference>
<dbReference type="GeneID" id="74913221"/>
<feature type="transmembrane region" description="Helical" evidence="1">
    <location>
        <begin position="162"/>
        <end position="182"/>
    </location>
</feature>
<dbReference type="InterPro" id="IPR018580">
    <property type="entry name" value="Uncharacterised_YfhO"/>
</dbReference>
<proteinExistence type="predicted"/>
<keyword evidence="3" id="KW-1185">Reference proteome</keyword>
<dbReference type="OrthoDB" id="9815466at2"/>
<feature type="transmembrane region" description="Helical" evidence="1">
    <location>
        <begin position="330"/>
        <end position="353"/>
    </location>
</feature>
<dbReference type="Proteomes" id="UP000031397">
    <property type="component" value="Unassembled WGS sequence"/>
</dbReference>
<feature type="transmembrane region" description="Helical" evidence="1">
    <location>
        <begin position="202"/>
        <end position="222"/>
    </location>
</feature>
<feature type="transmembrane region" description="Helical" evidence="1">
    <location>
        <begin position="299"/>
        <end position="318"/>
    </location>
</feature>
<accession>A0A0C1M715</accession>